<evidence type="ECO:0000259" key="13">
    <source>
        <dbReference type="SMART" id="SM00446"/>
    </source>
</evidence>
<dbReference type="InterPro" id="IPR003591">
    <property type="entry name" value="Leu-rich_rpt_typical-subtyp"/>
</dbReference>
<dbReference type="GO" id="GO:0034451">
    <property type="term" value="C:centriolar satellite"/>
    <property type="evidence" value="ECO:0007669"/>
    <property type="project" value="Ensembl"/>
</dbReference>
<feature type="compositionally biased region" description="Basic and acidic residues" evidence="12">
    <location>
        <begin position="298"/>
        <end position="308"/>
    </location>
</feature>
<evidence type="ECO:0000256" key="10">
    <source>
        <dbReference type="ARBA" id="ARBA00070210"/>
    </source>
</evidence>
<dbReference type="GO" id="GO:0005829">
    <property type="term" value="C:cytosol"/>
    <property type="evidence" value="ECO:0007669"/>
    <property type="project" value="Ensembl"/>
</dbReference>
<dbReference type="PROSITE" id="PS51450">
    <property type="entry name" value="LRR"/>
    <property type="match status" value="2"/>
</dbReference>
<evidence type="ECO:0000256" key="8">
    <source>
        <dbReference type="ARBA" id="ARBA00061023"/>
    </source>
</evidence>
<comment type="function">
    <text evidence="7">Involved in the recruitment of key centrosomal proteins to the centrosome. Provides centrosomal microtubule-nucleation activity on the gamma-tubulin ring complexes (gamma-TuRCs) and has critical roles in forming a focused bipolar spindle, which is needed for proper tension generation between sister chromatids. Required for localization of KIZ, AKAP9 and gamma-tubulin ring complexes (gamma-TuRCs). Involved in centriole duplication. Required for CDK5RAP22, CEP152, WDR62 and CEP63 centrosomal localization and promotes the centrosomal localization of CDK2.</text>
</comment>
<accession>F7C2N5</accession>
<gene>
    <name evidence="14" type="primary">CEP72</name>
</gene>
<comment type="similarity">
    <text evidence="8">Belongs to the CEP72 family.</text>
</comment>
<feature type="compositionally biased region" description="Low complexity" evidence="12">
    <location>
        <begin position="397"/>
        <end position="412"/>
    </location>
</feature>
<dbReference type="FunCoup" id="F7C2N5">
    <property type="interactions" value="1337"/>
</dbReference>
<dbReference type="PANTHER" id="PTHR23311:SF7">
    <property type="entry name" value="CENTROSOMAL PROTEIN OF 72 KDA"/>
    <property type="match status" value="1"/>
</dbReference>
<dbReference type="RefSeq" id="XP_035147738.1">
    <property type="nucleotide sequence ID" value="XM_035291847.2"/>
</dbReference>
<dbReference type="KEGG" id="cjc:100399756"/>
<reference evidence="14" key="2">
    <citation type="submission" date="2025-08" db="UniProtKB">
        <authorList>
            <consortium name="Ensembl"/>
        </authorList>
    </citation>
    <scope>IDENTIFICATION</scope>
</reference>
<sequence>MAPAVPRLELSEEVIRSKSGLGPHRNLAELRSLSIPGTYQEKITHLGHSLMSLTGLKSLDLSRNSLVSLEGIQYLTALESLNLYYNCISSLAEVFRLHSLTELVDVDLRLNPVVKAEADYRLFVVHLLPRLRQLDDRPVRASERKASQLHFESEDSLDSKESIPAALKVGRPHHPRARCTEASAKQSLVMDADDEAVLNLIAECEWDLSRPPGSTSSSQKERKAYSCGSQEMESCYVAQPGFKLVDSGDPPASASSGSWTAESRHLLSPESLQHQCGDSRRQGRETRWGSCRGCCAEKMPRSRPRGEHPPQPQHTMEPEASRAHGTHAHFTPHPDSVDTEDSASSQKLDLSAEMVPSPPPAPGKCMKQRMPGGRFQVFSEQKCLGCLEGTHGSCNPEESLSRQNSSESRSGRTLSQPEALETEERRSGGVNDAGEPSPRSHSAPPGKNTGLQAALLETLVNLVDRSWGDRRSLHSNEAFLAQARRILSSVEELTVAQDGSAMVGEDVGSPALESKSLQSRLAEQRQQHALEMSEVTAELHRTRKELNDLRQHLDTTLEENSGLKSLLFSMKKEVKNADAAATLNLQITGLQTSVTRLCGEIVELKQHLEHYDKIPELTQMLQESHSSLISTNEHLLQELSQVRAQHRAEVEQMHWSYKELKKTMALFPQGSAGPRRC</sequence>
<organism evidence="14 15">
    <name type="scientific">Callithrix jacchus</name>
    <name type="common">White-tufted-ear marmoset</name>
    <name type="synonym">Simia Jacchus</name>
    <dbReference type="NCBI Taxonomy" id="9483"/>
    <lineage>
        <taxon>Eukaryota</taxon>
        <taxon>Metazoa</taxon>
        <taxon>Chordata</taxon>
        <taxon>Craniata</taxon>
        <taxon>Vertebrata</taxon>
        <taxon>Euteleostomi</taxon>
        <taxon>Mammalia</taxon>
        <taxon>Eutheria</taxon>
        <taxon>Euarchontoglires</taxon>
        <taxon>Primates</taxon>
        <taxon>Haplorrhini</taxon>
        <taxon>Platyrrhini</taxon>
        <taxon>Cebidae</taxon>
        <taxon>Callitrichinae</taxon>
        <taxon>Callithrix</taxon>
        <taxon>Callithrix</taxon>
    </lineage>
</organism>
<dbReference type="GeneTree" id="ENSGT00530000063884"/>
<evidence type="ECO:0000313" key="14">
    <source>
        <dbReference type="Ensembl" id="ENSCJAP00000028933.4"/>
    </source>
</evidence>
<dbReference type="GeneID" id="100399756"/>
<reference evidence="14" key="3">
    <citation type="submission" date="2025-09" db="UniProtKB">
        <authorList>
            <consortium name="Ensembl"/>
        </authorList>
    </citation>
    <scope>IDENTIFICATION</scope>
</reference>
<dbReference type="GO" id="GO:0007099">
    <property type="term" value="P:centriole replication"/>
    <property type="evidence" value="ECO:0007669"/>
    <property type="project" value="Ensembl"/>
</dbReference>
<proteinExistence type="inferred from homology"/>
<keyword evidence="2" id="KW-0963">Cytoplasm</keyword>
<dbReference type="PANTHER" id="PTHR23311">
    <property type="entry name" value="HEAT SHOCK REGULATED 2"/>
    <property type="match status" value="1"/>
</dbReference>
<keyword evidence="15" id="KW-1185">Reference proteome</keyword>
<feature type="coiled-coil region" evidence="11">
    <location>
        <begin position="532"/>
        <end position="559"/>
    </location>
</feature>
<dbReference type="GO" id="GO:0033566">
    <property type="term" value="P:gamma-tubulin complex localization"/>
    <property type="evidence" value="ECO:0007669"/>
    <property type="project" value="Ensembl"/>
</dbReference>
<dbReference type="SUPFAM" id="SSF52058">
    <property type="entry name" value="L domain-like"/>
    <property type="match status" value="1"/>
</dbReference>
<comment type="subunit">
    <text evidence="9">Interacts with KIZ, PCM1 and CDK5RAP2.</text>
</comment>
<protein>
    <recommendedName>
        <fullName evidence="10">Centrosomal protein of 72 kDa</fullName>
    </recommendedName>
</protein>
<evidence type="ECO:0000256" key="2">
    <source>
        <dbReference type="ARBA" id="ARBA00022490"/>
    </source>
</evidence>
<dbReference type="GO" id="GO:0036064">
    <property type="term" value="C:ciliary basal body"/>
    <property type="evidence" value="ECO:0007669"/>
    <property type="project" value="Ensembl"/>
</dbReference>
<keyword evidence="6" id="KW-0206">Cytoskeleton</keyword>
<evidence type="ECO:0000256" key="4">
    <source>
        <dbReference type="ARBA" id="ARBA00022737"/>
    </source>
</evidence>
<evidence type="ECO:0000256" key="3">
    <source>
        <dbReference type="ARBA" id="ARBA00022614"/>
    </source>
</evidence>
<dbReference type="Pfam" id="PF14580">
    <property type="entry name" value="LRR_9"/>
    <property type="match status" value="1"/>
</dbReference>
<keyword evidence="3" id="KW-0433">Leucine-rich repeat</keyword>
<dbReference type="GO" id="GO:1904779">
    <property type="term" value="P:regulation of protein localization to centrosome"/>
    <property type="evidence" value="ECO:0007669"/>
    <property type="project" value="Ensembl"/>
</dbReference>
<dbReference type="GO" id="GO:0007051">
    <property type="term" value="P:spindle organization"/>
    <property type="evidence" value="ECO:0007669"/>
    <property type="project" value="Ensembl"/>
</dbReference>
<evidence type="ECO:0000256" key="1">
    <source>
        <dbReference type="ARBA" id="ARBA00004300"/>
    </source>
</evidence>
<dbReference type="HOGENOM" id="CLU_027497_0_0_1"/>
<dbReference type="InterPro" id="IPR003603">
    <property type="entry name" value="U2A'_phosphoprotein32A_C"/>
</dbReference>
<dbReference type="Proteomes" id="UP000008225">
    <property type="component" value="Chromosome 2"/>
</dbReference>
<dbReference type="eggNOG" id="ENOG502QV2Y">
    <property type="taxonomic scope" value="Eukaryota"/>
</dbReference>
<dbReference type="Ensembl" id="ENSCJAT00000030574.5">
    <property type="protein sequence ID" value="ENSCJAP00000028933.4"/>
    <property type="gene ID" value="ENSCJAG00000015720.5"/>
</dbReference>
<dbReference type="InterPro" id="IPR001611">
    <property type="entry name" value="Leu-rich_rpt"/>
</dbReference>
<evidence type="ECO:0000313" key="15">
    <source>
        <dbReference type="Proteomes" id="UP000008225"/>
    </source>
</evidence>
<evidence type="ECO:0000256" key="7">
    <source>
        <dbReference type="ARBA" id="ARBA00059385"/>
    </source>
</evidence>
<feature type="domain" description="U2A'/phosphoprotein 32 family A C-terminal" evidence="13">
    <location>
        <begin position="117"/>
        <end position="135"/>
    </location>
</feature>
<dbReference type="SMART" id="SM00446">
    <property type="entry name" value="LRRcap"/>
    <property type="match status" value="1"/>
</dbReference>
<dbReference type="InterPro" id="IPR055320">
    <property type="entry name" value="CEP72-like"/>
</dbReference>
<evidence type="ECO:0000256" key="11">
    <source>
        <dbReference type="SAM" id="Coils"/>
    </source>
</evidence>
<dbReference type="OMA" id="HPRAKCT"/>
<dbReference type="Gene3D" id="3.80.10.10">
    <property type="entry name" value="Ribonuclease Inhibitor"/>
    <property type="match status" value="1"/>
</dbReference>
<feature type="region of interest" description="Disordered" evidence="12">
    <location>
        <begin position="298"/>
        <end position="368"/>
    </location>
</feature>
<dbReference type="SMART" id="SM00369">
    <property type="entry name" value="LRR_TYP"/>
    <property type="match status" value="2"/>
</dbReference>
<dbReference type="STRING" id="9483.ENSCJAP00000028933"/>
<dbReference type="AlphaFoldDB" id="F7C2N5"/>
<dbReference type="InterPro" id="IPR032675">
    <property type="entry name" value="LRR_dom_sf"/>
</dbReference>
<feature type="region of interest" description="Disordered" evidence="12">
    <location>
        <begin position="391"/>
        <end position="449"/>
    </location>
</feature>
<evidence type="ECO:0000256" key="5">
    <source>
        <dbReference type="ARBA" id="ARBA00023054"/>
    </source>
</evidence>
<name>F7C2N5_CALJA</name>
<evidence type="ECO:0000256" key="6">
    <source>
        <dbReference type="ARBA" id="ARBA00023212"/>
    </source>
</evidence>
<keyword evidence="4" id="KW-0677">Repeat</keyword>
<dbReference type="FunFam" id="3.80.10.10:FF:000489">
    <property type="entry name" value="Centrosomal protein of 72 kDa"/>
    <property type="match status" value="1"/>
</dbReference>
<reference evidence="14" key="1">
    <citation type="submission" date="2009-03" db="EMBL/GenBank/DDBJ databases">
        <authorList>
            <person name="Warren W."/>
            <person name="Ye L."/>
            <person name="Minx P."/>
            <person name="Worley K."/>
            <person name="Gibbs R."/>
            <person name="Wilson R.K."/>
        </authorList>
    </citation>
    <scope>NUCLEOTIDE SEQUENCE [LARGE SCALE GENOMIC DNA]</scope>
</reference>
<dbReference type="Bgee" id="ENSCJAG00000015720">
    <property type="expression patterns" value="Expressed in ovary and 6 other cell types or tissues"/>
</dbReference>
<evidence type="ECO:0000256" key="9">
    <source>
        <dbReference type="ARBA" id="ARBA00064594"/>
    </source>
</evidence>
<evidence type="ECO:0000256" key="12">
    <source>
        <dbReference type="SAM" id="MobiDB-lite"/>
    </source>
</evidence>
<dbReference type="InParanoid" id="F7C2N5"/>
<dbReference type="GO" id="GO:0042802">
    <property type="term" value="F:identical protein binding"/>
    <property type="evidence" value="ECO:0007669"/>
    <property type="project" value="Ensembl"/>
</dbReference>
<dbReference type="OrthoDB" id="676979at2759"/>
<dbReference type="CTD" id="55722"/>
<comment type="subcellular location">
    <subcellularLocation>
        <location evidence="1">Cytoplasm</location>
        <location evidence="1">Cytoskeleton</location>
        <location evidence="1">Microtubule organizing center</location>
        <location evidence="1">Centrosome</location>
    </subcellularLocation>
</comment>
<keyword evidence="5 11" id="KW-0175">Coiled coil</keyword>